<proteinExistence type="predicted"/>
<sequence length="258" mass="29258">MTHCVAQLRTFSNKTLQDNWFEDRVQEGLDVNQSKPVSKNELSLMFASGEGQSERLEHLTRHARPDSRRTLPILSDDDESRFTSTYKANSMETIQQKKFHGKDSGRKLLVNRLNLGKTIRTQRVLQNGDDLLPKHPPSKDAKYFETSNSIMYGKDPDSVRDKWDFKPLPEKGNDNRFIGGYAAKCNPNDEYHRAFYGDSRYFFKTGSIEKDSYAKSMFAAQPRGKCGARGELVRAPDESGAILGTSVWADEYGSGRLS</sequence>
<reference evidence="1 2" key="1">
    <citation type="submission" date="2018-07" db="EMBL/GenBank/DDBJ databases">
        <title>The complete nuclear genome of the prasinophyte Chloropicon primus (CCMP1205).</title>
        <authorList>
            <person name="Pombert J.-F."/>
            <person name="Otis C."/>
            <person name="Turmel M."/>
            <person name="Lemieux C."/>
        </authorList>
    </citation>
    <scope>NUCLEOTIDE SEQUENCE [LARGE SCALE GENOMIC DNA]</scope>
    <source>
        <strain evidence="1 2">CCMP1205</strain>
    </source>
</reference>
<accession>A0A5B8MZM6</accession>
<dbReference type="OrthoDB" id="309575at2759"/>
<evidence type="ECO:0000313" key="1">
    <source>
        <dbReference type="EMBL" id="QDZ24884.1"/>
    </source>
</evidence>
<protein>
    <submittedName>
        <fullName evidence="1">Uncharacterized protein</fullName>
    </submittedName>
</protein>
<dbReference type="EMBL" id="CP031048">
    <property type="protein sequence ID" value="QDZ24884.1"/>
    <property type="molecule type" value="Genomic_DNA"/>
</dbReference>
<keyword evidence="2" id="KW-1185">Reference proteome</keyword>
<dbReference type="Proteomes" id="UP000316726">
    <property type="component" value="Chromosome 15"/>
</dbReference>
<dbReference type="AlphaFoldDB" id="A0A5B8MZM6"/>
<name>A0A5B8MZM6_9CHLO</name>
<evidence type="ECO:0000313" key="2">
    <source>
        <dbReference type="Proteomes" id="UP000316726"/>
    </source>
</evidence>
<gene>
    <name evidence="1" type="ORF">A3770_15p74020</name>
</gene>
<organism evidence="1 2">
    <name type="scientific">Chloropicon primus</name>
    <dbReference type="NCBI Taxonomy" id="1764295"/>
    <lineage>
        <taxon>Eukaryota</taxon>
        <taxon>Viridiplantae</taxon>
        <taxon>Chlorophyta</taxon>
        <taxon>Chloropicophyceae</taxon>
        <taxon>Chloropicales</taxon>
        <taxon>Chloropicaceae</taxon>
        <taxon>Chloropicon</taxon>
    </lineage>
</organism>